<evidence type="ECO:0000313" key="1">
    <source>
        <dbReference type="EMBL" id="KAI0028588.1"/>
    </source>
</evidence>
<dbReference type="Proteomes" id="UP000814128">
    <property type="component" value="Unassembled WGS sequence"/>
</dbReference>
<dbReference type="EMBL" id="MU273740">
    <property type="protein sequence ID" value="KAI0028588.1"/>
    <property type="molecule type" value="Genomic_DNA"/>
</dbReference>
<name>A0ACB8Q9V7_9AGAM</name>
<evidence type="ECO:0000313" key="2">
    <source>
        <dbReference type="Proteomes" id="UP000814128"/>
    </source>
</evidence>
<accession>A0ACB8Q9V7</accession>
<reference evidence="1" key="1">
    <citation type="submission" date="2021-02" db="EMBL/GenBank/DDBJ databases">
        <authorList>
            <consortium name="DOE Joint Genome Institute"/>
            <person name="Ahrendt S."/>
            <person name="Looney B.P."/>
            <person name="Miyauchi S."/>
            <person name="Morin E."/>
            <person name="Drula E."/>
            <person name="Courty P.E."/>
            <person name="Chicoki N."/>
            <person name="Fauchery L."/>
            <person name="Kohler A."/>
            <person name="Kuo A."/>
            <person name="Labutti K."/>
            <person name="Pangilinan J."/>
            <person name="Lipzen A."/>
            <person name="Riley R."/>
            <person name="Andreopoulos W."/>
            <person name="He G."/>
            <person name="Johnson J."/>
            <person name="Barry K.W."/>
            <person name="Grigoriev I.V."/>
            <person name="Nagy L."/>
            <person name="Hibbett D."/>
            <person name="Henrissat B."/>
            <person name="Matheny P.B."/>
            <person name="Labbe J."/>
            <person name="Martin F."/>
        </authorList>
    </citation>
    <scope>NUCLEOTIDE SEQUENCE</scope>
    <source>
        <strain evidence="1">EC-137</strain>
    </source>
</reference>
<reference evidence="1" key="2">
    <citation type="journal article" date="2022" name="New Phytol.">
        <title>Evolutionary transition to the ectomycorrhizal habit in the genomes of a hyperdiverse lineage of mushroom-forming fungi.</title>
        <authorList>
            <person name="Looney B."/>
            <person name="Miyauchi S."/>
            <person name="Morin E."/>
            <person name="Drula E."/>
            <person name="Courty P.E."/>
            <person name="Kohler A."/>
            <person name="Kuo A."/>
            <person name="LaButti K."/>
            <person name="Pangilinan J."/>
            <person name="Lipzen A."/>
            <person name="Riley R."/>
            <person name="Andreopoulos W."/>
            <person name="He G."/>
            <person name="Johnson J."/>
            <person name="Nolan M."/>
            <person name="Tritt A."/>
            <person name="Barry K.W."/>
            <person name="Grigoriev I.V."/>
            <person name="Nagy L.G."/>
            <person name="Hibbett D."/>
            <person name="Henrissat B."/>
            <person name="Matheny P.B."/>
            <person name="Labbe J."/>
            <person name="Martin F.M."/>
        </authorList>
    </citation>
    <scope>NUCLEOTIDE SEQUENCE</scope>
    <source>
        <strain evidence="1">EC-137</strain>
    </source>
</reference>
<keyword evidence="2" id="KW-1185">Reference proteome</keyword>
<organism evidence="1 2">
    <name type="scientific">Vararia minispora EC-137</name>
    <dbReference type="NCBI Taxonomy" id="1314806"/>
    <lineage>
        <taxon>Eukaryota</taxon>
        <taxon>Fungi</taxon>
        <taxon>Dikarya</taxon>
        <taxon>Basidiomycota</taxon>
        <taxon>Agaricomycotina</taxon>
        <taxon>Agaricomycetes</taxon>
        <taxon>Russulales</taxon>
        <taxon>Lachnocladiaceae</taxon>
        <taxon>Vararia</taxon>
    </lineage>
</organism>
<proteinExistence type="predicted"/>
<gene>
    <name evidence="1" type="ORF">K488DRAFT_89599</name>
</gene>
<comment type="caution">
    <text evidence="1">The sequence shown here is derived from an EMBL/GenBank/DDBJ whole genome shotgun (WGS) entry which is preliminary data.</text>
</comment>
<sequence length="1040" mass="111777">MSDVAADADITLLSPASASSQQSQWPRPRTPIDPLRLAKLANALGIATPIPMRTSSDSAVQPSPRSAQVDTWGSPTPSAAATSNLSAHSTLPSFQSKFLLHVIPPPHLPHDTHAADVLLTPPPASASGYHTQFRRGTLVPLLPSFQAQLGAIAKEYALPSTTGMILYLVTSSSTPSPSLAPSPSPSVTSRQSSLDTADEPGPRLSEEIWKHLWTRVVKTELGGFPSRAGTPVSLGLNASASPGMAPTLRPLVSKSDRPPLAPTSSSTVSSSTNGASEASQSEATTPDTSLPSESNVDALDLPGLHSPSLIPILAKVEFDIDKRKAAWYGPWLRSRKRNHQKRVPRHASDDDIPSSSHLDLKLVNRQAKPRFLASYDGEEDPTDELEYAPRTASPEEEDDLTARYDEALSPSKRVPPRLVLPPNESDAVAVGSNSPRLAYRESDTEDEGNDVSRPSKPRRSPLEEKREGAFFDDLVLGLRFEGVAEFDEDDPYDRRRSQFIMKQRLDEIERNLQQFSPRKLKYEDEPSVTSTPPRPSKALHALSPSGRFLSPTGSPPAQSELDSEPPRWPAVPYSQLSGDDSVGDVSADVDNFPSPPKFALNGVSNAIPMSPYKQSFSEGNESEESKARRREFDEGQDPSYPAIVPPSLRQAKKTDSFGSPVIPLSPDPFGRFPSEPVPPVPALPSRMSESSHRSSSSQSRTVFSFDTIPDGADLERENSMSSVSDARASKLSSRFSMDSDDHSAIQRQSRAGQPQAGGASLNPVKSIRTLWRKSRKTSVSGAPPPPPGPMPRVPSINGGQIQAQAQAQSQQQQSLGVPMPRLSEEVVTNAMLPPGHPRRGSAHPDAPPSVGSAGGPLTTAEMMRRARGEQSINSIHFDQESPYPIRRSTGQPRQQPPSPQLQSAPVPLPSTTPPPDSVDTKGGARKSILKSWRGNGVEADAPAQRKRRPSVLDMVRSSRTGGDSPVPPSPMLPEQYAQANAHARMSESSQPSSRNSGPQLVTPTGPVADEAFEIVDGGMGGGHAKAPSLSYPYHELDHQA</sequence>
<protein>
    <submittedName>
        <fullName evidence="1">Uncharacterized protein</fullName>
    </submittedName>
</protein>